<reference evidence="7 8" key="1">
    <citation type="submission" date="2019-03" db="EMBL/GenBank/DDBJ databases">
        <title>Metabolic potential of uncultured bacteria and archaea associated with petroleum seepage in deep-sea sediments.</title>
        <authorList>
            <person name="Dong X."/>
            <person name="Hubert C."/>
        </authorList>
    </citation>
    <scope>NUCLEOTIDE SEQUENCE [LARGE SCALE GENOMIC DNA]</scope>
    <source>
        <strain evidence="7">E29_bin52</strain>
    </source>
</reference>
<accession>A0A523W756</accession>
<feature type="domain" description="ABC transmembrane type-2" evidence="6">
    <location>
        <begin position="133"/>
        <end position="364"/>
    </location>
</feature>
<evidence type="ECO:0000256" key="2">
    <source>
        <dbReference type="ARBA" id="ARBA00022692"/>
    </source>
</evidence>
<dbReference type="InterPro" id="IPR052902">
    <property type="entry name" value="ABC-2_transporter"/>
</dbReference>
<evidence type="ECO:0000313" key="8">
    <source>
        <dbReference type="Proteomes" id="UP000319130"/>
    </source>
</evidence>
<evidence type="ECO:0000256" key="5">
    <source>
        <dbReference type="SAM" id="Phobius"/>
    </source>
</evidence>
<comment type="subcellular location">
    <subcellularLocation>
        <location evidence="1">Membrane</location>
        <topology evidence="1">Multi-pass membrane protein</topology>
    </subcellularLocation>
</comment>
<evidence type="ECO:0000256" key="4">
    <source>
        <dbReference type="ARBA" id="ARBA00023136"/>
    </source>
</evidence>
<dbReference type="GO" id="GO:0140359">
    <property type="term" value="F:ABC-type transporter activity"/>
    <property type="evidence" value="ECO:0007669"/>
    <property type="project" value="InterPro"/>
</dbReference>
<feature type="transmembrane region" description="Helical" evidence="5">
    <location>
        <begin position="169"/>
        <end position="194"/>
    </location>
</feature>
<feature type="transmembrane region" description="Helical" evidence="5">
    <location>
        <begin position="214"/>
        <end position="242"/>
    </location>
</feature>
<evidence type="ECO:0000259" key="6">
    <source>
        <dbReference type="PROSITE" id="PS51012"/>
    </source>
</evidence>
<gene>
    <name evidence="7" type="ORF">E3J48_03930</name>
</gene>
<organism evidence="7 8">
    <name type="scientific">Aerophobetes bacterium</name>
    <dbReference type="NCBI Taxonomy" id="2030807"/>
    <lineage>
        <taxon>Bacteria</taxon>
        <taxon>Candidatus Aerophobota</taxon>
    </lineage>
</organism>
<dbReference type="Gene3D" id="3.40.1710.10">
    <property type="entry name" value="abc type-2 transporter like domain"/>
    <property type="match status" value="1"/>
</dbReference>
<dbReference type="EMBL" id="SOIZ01000170">
    <property type="protein sequence ID" value="TET62659.1"/>
    <property type="molecule type" value="Genomic_DNA"/>
</dbReference>
<feature type="transmembrane region" description="Helical" evidence="5">
    <location>
        <begin position="330"/>
        <end position="361"/>
    </location>
</feature>
<evidence type="ECO:0000313" key="7">
    <source>
        <dbReference type="EMBL" id="TET62659.1"/>
    </source>
</evidence>
<feature type="transmembrane region" description="Helical" evidence="5">
    <location>
        <begin position="254"/>
        <end position="276"/>
    </location>
</feature>
<dbReference type="PANTHER" id="PTHR43027">
    <property type="entry name" value="DOXORUBICIN RESISTANCE ABC TRANSPORTER PERMEASE PROTEIN DRRC-RELATED"/>
    <property type="match status" value="1"/>
</dbReference>
<feature type="transmembrane region" description="Helical" evidence="5">
    <location>
        <begin position="288"/>
        <end position="310"/>
    </location>
</feature>
<dbReference type="AlphaFoldDB" id="A0A523W756"/>
<keyword evidence="3 5" id="KW-1133">Transmembrane helix</keyword>
<dbReference type="Pfam" id="PF12698">
    <property type="entry name" value="ABC2_membrane_3"/>
    <property type="match status" value="1"/>
</dbReference>
<dbReference type="InterPro" id="IPR013525">
    <property type="entry name" value="ABC2_TM"/>
</dbReference>
<dbReference type="PANTHER" id="PTHR43027:SF2">
    <property type="entry name" value="TRANSPORT PERMEASE PROTEIN"/>
    <property type="match status" value="1"/>
</dbReference>
<dbReference type="InterPro" id="IPR047817">
    <property type="entry name" value="ABC2_TM_bact-type"/>
</dbReference>
<keyword evidence="2 5" id="KW-0812">Transmembrane</keyword>
<keyword evidence="4 5" id="KW-0472">Membrane</keyword>
<evidence type="ECO:0000256" key="1">
    <source>
        <dbReference type="ARBA" id="ARBA00004141"/>
    </source>
</evidence>
<dbReference type="Proteomes" id="UP000319130">
    <property type="component" value="Unassembled WGS sequence"/>
</dbReference>
<name>A0A523W756_UNCAE</name>
<comment type="caution">
    <text evidence="7">The sequence shown here is derived from an EMBL/GenBank/DDBJ whole genome shotgun (WGS) entry which is preliminary data.</text>
</comment>
<feature type="transmembrane region" description="Helical" evidence="5">
    <location>
        <begin position="20"/>
        <end position="39"/>
    </location>
</feature>
<dbReference type="GO" id="GO:0016020">
    <property type="term" value="C:membrane"/>
    <property type="evidence" value="ECO:0007669"/>
    <property type="project" value="UniProtKB-SubCell"/>
</dbReference>
<proteinExistence type="predicted"/>
<sequence length="367" mass="40111">MLARFTIYRIKMFVRDKQALFWTIAFPLLFVFIFCGILGRSFDFKLNVALVAEESGPIVEQLVQGFEEGGMFKFSEGLSLEEAKQQVEKGKLDAVLLIPQGFSSSLFAGAATLTVYYDKTKTQNAQIISSVFQQIGLEISKRTLGLKRFPMEIDLKGIERKKSIENASYSAFFIPGALTMALMAAGLFGVGGGIPRERDRALLRKLATTPLPKFYYGLAFIFQSAILALLQAAIIISVGAFAFRVNFLIDPLKLGIILILGGITFASLGFLVGSIAKTSNAAEGTINIFYFPMLFLSPVFFPASILPGIVRAISGVLPSTYLVNALRKSLIIGASFSDISLDLLGLIIWIAGTAILASFLFRWTEEA</sequence>
<dbReference type="PROSITE" id="PS51012">
    <property type="entry name" value="ABC_TM2"/>
    <property type="match status" value="1"/>
</dbReference>
<protein>
    <submittedName>
        <fullName evidence="7">ABC transporter permease</fullName>
    </submittedName>
</protein>
<evidence type="ECO:0000256" key="3">
    <source>
        <dbReference type="ARBA" id="ARBA00022989"/>
    </source>
</evidence>